<keyword evidence="3" id="KW-0238">DNA-binding</keyword>
<dbReference type="EMBL" id="JACGWV010000001">
    <property type="protein sequence ID" value="MBA8809436.1"/>
    <property type="molecule type" value="Genomic_DNA"/>
</dbReference>
<evidence type="ECO:0000313" key="3">
    <source>
        <dbReference type="EMBL" id="MBA8809436.1"/>
    </source>
</evidence>
<dbReference type="CDD" id="cd00090">
    <property type="entry name" value="HTH_ARSR"/>
    <property type="match status" value="1"/>
</dbReference>
<dbReference type="InterPro" id="IPR039422">
    <property type="entry name" value="MarR/SlyA-like"/>
</dbReference>
<protein>
    <submittedName>
        <fullName evidence="3">DNA-binding MarR family transcriptional regulator</fullName>
    </submittedName>
</protein>
<dbReference type="InterPro" id="IPR011991">
    <property type="entry name" value="ArsR-like_HTH"/>
</dbReference>
<feature type="region of interest" description="Disordered" evidence="1">
    <location>
        <begin position="1"/>
        <end position="20"/>
    </location>
</feature>
<evidence type="ECO:0000256" key="1">
    <source>
        <dbReference type="SAM" id="MobiDB-lite"/>
    </source>
</evidence>
<proteinExistence type="predicted"/>
<dbReference type="PANTHER" id="PTHR33164">
    <property type="entry name" value="TRANSCRIPTIONAL REGULATOR, MARR FAMILY"/>
    <property type="match status" value="1"/>
</dbReference>
<accession>A0A7W3JAT4</accession>
<dbReference type="GO" id="GO:0003700">
    <property type="term" value="F:DNA-binding transcription factor activity"/>
    <property type="evidence" value="ECO:0007669"/>
    <property type="project" value="InterPro"/>
</dbReference>
<feature type="domain" description="HTH marR-type" evidence="2">
    <location>
        <begin position="26"/>
        <end position="156"/>
    </location>
</feature>
<dbReference type="InterPro" id="IPR000835">
    <property type="entry name" value="HTH_MarR-typ"/>
</dbReference>
<dbReference type="RefSeq" id="WP_220489711.1">
    <property type="nucleotide sequence ID" value="NZ_BAAATF010000011.1"/>
</dbReference>
<dbReference type="InterPro" id="IPR036388">
    <property type="entry name" value="WH-like_DNA-bd_sf"/>
</dbReference>
<keyword evidence="4" id="KW-1185">Reference proteome</keyword>
<name>A0A7W3JAT4_9MICO</name>
<dbReference type="PRINTS" id="PR00598">
    <property type="entry name" value="HTHMARR"/>
</dbReference>
<dbReference type="Pfam" id="PF01047">
    <property type="entry name" value="MarR"/>
    <property type="match status" value="1"/>
</dbReference>
<dbReference type="GO" id="GO:0003677">
    <property type="term" value="F:DNA binding"/>
    <property type="evidence" value="ECO:0007669"/>
    <property type="project" value="UniProtKB-KW"/>
</dbReference>
<dbReference type="AlphaFoldDB" id="A0A7W3JAT4"/>
<gene>
    <name evidence="3" type="ORF">FHX71_003378</name>
</gene>
<dbReference type="SMART" id="SM00347">
    <property type="entry name" value="HTH_MARR"/>
    <property type="match status" value="1"/>
</dbReference>
<dbReference type="PROSITE" id="PS50995">
    <property type="entry name" value="HTH_MARR_2"/>
    <property type="match status" value="1"/>
</dbReference>
<dbReference type="InterPro" id="IPR036390">
    <property type="entry name" value="WH_DNA-bd_sf"/>
</dbReference>
<comment type="caution">
    <text evidence="3">The sequence shown here is derived from an EMBL/GenBank/DDBJ whole genome shotgun (WGS) entry which is preliminary data.</text>
</comment>
<organism evidence="3 4">
    <name type="scientific">Promicromonospora sukumoe</name>
    <dbReference type="NCBI Taxonomy" id="88382"/>
    <lineage>
        <taxon>Bacteria</taxon>
        <taxon>Bacillati</taxon>
        <taxon>Actinomycetota</taxon>
        <taxon>Actinomycetes</taxon>
        <taxon>Micrococcales</taxon>
        <taxon>Promicromonosporaceae</taxon>
        <taxon>Promicromonospora</taxon>
    </lineage>
</organism>
<sequence>MQPSGRADGDPGDTAQGVNPGAVPVAVAMWHSVHRVMRAFDAHLSEQGATWQVWHILLAVHQGTPATQRELAQAVGIREATLTHHLRGMEDKGLIVRSRQEHNRRVQRIEVTEAGEALFRRLKKEAIEFDRTLRGAIGPGEDDVDAFFATLGRLADSVPDGGRDILPEGWPGNRRR</sequence>
<dbReference type="PANTHER" id="PTHR33164:SF89">
    <property type="entry name" value="MARR FAMILY REGULATORY PROTEIN"/>
    <property type="match status" value="1"/>
</dbReference>
<evidence type="ECO:0000259" key="2">
    <source>
        <dbReference type="PROSITE" id="PS50995"/>
    </source>
</evidence>
<dbReference type="SUPFAM" id="SSF46785">
    <property type="entry name" value="Winged helix' DNA-binding domain"/>
    <property type="match status" value="1"/>
</dbReference>
<dbReference type="GO" id="GO:0006950">
    <property type="term" value="P:response to stress"/>
    <property type="evidence" value="ECO:0007669"/>
    <property type="project" value="TreeGrafter"/>
</dbReference>
<reference evidence="3 4" key="1">
    <citation type="submission" date="2020-07" db="EMBL/GenBank/DDBJ databases">
        <title>Sequencing the genomes of 1000 actinobacteria strains.</title>
        <authorList>
            <person name="Klenk H.-P."/>
        </authorList>
    </citation>
    <scope>NUCLEOTIDE SEQUENCE [LARGE SCALE GENOMIC DNA]</scope>
    <source>
        <strain evidence="3 4">DSM 44121</strain>
    </source>
</reference>
<dbReference type="Proteomes" id="UP000540568">
    <property type="component" value="Unassembled WGS sequence"/>
</dbReference>
<dbReference type="Gene3D" id="1.10.10.10">
    <property type="entry name" value="Winged helix-like DNA-binding domain superfamily/Winged helix DNA-binding domain"/>
    <property type="match status" value="1"/>
</dbReference>
<evidence type="ECO:0000313" key="4">
    <source>
        <dbReference type="Proteomes" id="UP000540568"/>
    </source>
</evidence>